<feature type="transmembrane region" description="Helical" evidence="2">
    <location>
        <begin position="6"/>
        <end position="29"/>
    </location>
</feature>
<organism evidence="3 4">
    <name type="scientific">Caenorhabditis nigoni</name>
    <dbReference type="NCBI Taxonomy" id="1611254"/>
    <lineage>
        <taxon>Eukaryota</taxon>
        <taxon>Metazoa</taxon>
        <taxon>Ecdysozoa</taxon>
        <taxon>Nematoda</taxon>
        <taxon>Chromadorea</taxon>
        <taxon>Rhabditida</taxon>
        <taxon>Rhabditina</taxon>
        <taxon>Rhabditomorpha</taxon>
        <taxon>Rhabditoidea</taxon>
        <taxon>Rhabditidae</taxon>
        <taxon>Peloderinae</taxon>
        <taxon>Caenorhabditis</taxon>
    </lineage>
</organism>
<proteinExistence type="predicted"/>
<feature type="compositionally biased region" description="Polar residues" evidence="1">
    <location>
        <begin position="215"/>
        <end position="225"/>
    </location>
</feature>
<keyword evidence="2" id="KW-0812">Transmembrane</keyword>
<keyword evidence="2" id="KW-1133">Transmembrane helix</keyword>
<name>A0A2G5V5R6_9PELO</name>
<keyword evidence="2" id="KW-0472">Membrane</keyword>
<dbReference type="OrthoDB" id="10461933at2759"/>
<dbReference type="AlphaFoldDB" id="A0A2G5V5R6"/>
<gene>
    <name evidence="3" type="primary">Cni-F41E6.1</name>
    <name evidence="3" type="synonym">Cnig_chr_II.g6588</name>
    <name evidence="3" type="ORF">B9Z55_006588</name>
</gene>
<accession>A0A2G5V5R6</accession>
<dbReference type="Proteomes" id="UP000230233">
    <property type="component" value="Chromosome II"/>
</dbReference>
<dbReference type="EMBL" id="PDUG01000002">
    <property type="protein sequence ID" value="PIC47135.1"/>
    <property type="molecule type" value="Genomic_DNA"/>
</dbReference>
<evidence type="ECO:0000313" key="3">
    <source>
        <dbReference type="EMBL" id="PIC47135.1"/>
    </source>
</evidence>
<sequence length="225" mass="26689">MLFSYHFFLIQNLFLMLITAWPVFLFCAGKKKKGSDNEKKTEIAEEQKIVPDEAVKPPKAEIVEIPEIPKKSEFDVDENGFVIDESDDEDLETLKYLESQEPTQVRPYTVDEISEIEKIYLKIHDPRDPLMLPIFEHRYAKHPKGLKVVEEEKQRLEKERKKREEEEEENRKKKKEADKMKREKDKEEEDKNKKRKETKNEKVTMKKKMMIPGSKTKTATSTLTE</sequence>
<evidence type="ECO:0000256" key="1">
    <source>
        <dbReference type="SAM" id="MobiDB-lite"/>
    </source>
</evidence>
<comment type="caution">
    <text evidence="3">The sequence shown here is derived from an EMBL/GenBank/DDBJ whole genome shotgun (WGS) entry which is preliminary data.</text>
</comment>
<keyword evidence="4" id="KW-1185">Reference proteome</keyword>
<protein>
    <submittedName>
        <fullName evidence="3">Uncharacterized protein</fullName>
    </submittedName>
</protein>
<evidence type="ECO:0000256" key="2">
    <source>
        <dbReference type="SAM" id="Phobius"/>
    </source>
</evidence>
<feature type="region of interest" description="Disordered" evidence="1">
    <location>
        <begin position="150"/>
        <end position="225"/>
    </location>
</feature>
<feature type="compositionally biased region" description="Basic and acidic residues" evidence="1">
    <location>
        <begin position="150"/>
        <end position="204"/>
    </location>
</feature>
<evidence type="ECO:0000313" key="4">
    <source>
        <dbReference type="Proteomes" id="UP000230233"/>
    </source>
</evidence>
<reference evidence="4" key="1">
    <citation type="submission" date="2017-10" db="EMBL/GenBank/DDBJ databases">
        <title>Rapid genome shrinkage in a self-fertile nematode reveals novel sperm competition proteins.</title>
        <authorList>
            <person name="Yin D."/>
            <person name="Schwarz E.M."/>
            <person name="Thomas C.G."/>
            <person name="Felde R.L."/>
            <person name="Korf I.F."/>
            <person name="Cutter A.D."/>
            <person name="Schartner C.M."/>
            <person name="Ralston E.J."/>
            <person name="Meyer B.J."/>
            <person name="Haag E.S."/>
        </authorList>
    </citation>
    <scope>NUCLEOTIDE SEQUENCE [LARGE SCALE GENOMIC DNA]</scope>
    <source>
        <strain evidence="4">JU1422</strain>
    </source>
</reference>